<sequence length="853" mass="100698">MADQEKKSLMLAQAEREFATHDTWWEKEEPKAPLPARIQAMLNRNDPAVIDELLKFAFLLNGEVQVWDYNKGSWQKLSLPEEDIAQLDPQDGSWLWTLYVSGHPLARKAVRKLLSYQSDIYDLQRRFFEFQRHMISSKLQVKWRGGRRNALIPFDAVYFRYVKAIFKLAEKKGDAETWAILAHRFDLERKGNKRLRTAAGQEVEVYSDKTHYYLRRRCWRYLRELGKAGNPAYIRFAVEALLQYEDQDARYVSKYENGKWLYGRRYNHLWLFNHLLFHRSQTFKPKRLQWEGVFVPIDGLDRREEAFPDLWDQHADELWRLFTKASSGTVISFAWTALRHGNRDYLNRVPREKWMNLLDDEHDKRSKAALAWILENYILAGNGKADLTLLEELLFHIDQTVRDKAAEWFGKNAQKLPREFNLKITRRIIDIIKDGSDYWRATGCIDLLRSHCRPYVSEFANMALIKQLQDSGSRWSYMYRMKEDLLALLLEELDVEQQGVTGVELLPFLSSANNEVQQQTEALFEKYFEKLKLDLDFLLALIKTPNSRVQAFTTRFLSDRLLWVVPFYPALLPRLWEMMLDENENALVRNYIRDVLLGKLFFEELRETPISQVLALLQHQEHAMQAFGAQLLALIEPKPHDFTLQQLVDLAHRPLAEIRAAARHMLEKLRLIWSPDLLVNVMETDWDDTREWAMRIVTALPTDEQTPELIYGLLDTARRDIRALAMELIDRHLTRLDLTELMMRASESPYLEVQEFALALGDQLTWTAQRMTELELFFRTVFFRVHQGRRAKNMAFALLERLALEKQECAEAMVPLLNDMVRNFGRQDFERIVHLLTQIQMRYPHIQTPLTLE</sequence>
<gene>
    <name evidence="1" type="ORF">SAMN06265361_106173</name>
</gene>
<evidence type="ECO:0000313" key="2">
    <source>
        <dbReference type="Proteomes" id="UP001157946"/>
    </source>
</evidence>
<keyword evidence="2" id="KW-1185">Reference proteome</keyword>
<name>A0AA45WR85_9BACL</name>
<protein>
    <submittedName>
        <fullName evidence="1">Uncharacterized protein</fullName>
    </submittedName>
</protein>
<organism evidence="1 2">
    <name type="scientific">Laceyella tengchongensis</name>
    <dbReference type="NCBI Taxonomy" id="574699"/>
    <lineage>
        <taxon>Bacteria</taxon>
        <taxon>Bacillati</taxon>
        <taxon>Bacillota</taxon>
        <taxon>Bacilli</taxon>
        <taxon>Bacillales</taxon>
        <taxon>Thermoactinomycetaceae</taxon>
        <taxon>Laceyella</taxon>
    </lineage>
</organism>
<comment type="caution">
    <text evidence="1">The sequence shown here is derived from an EMBL/GenBank/DDBJ whole genome shotgun (WGS) entry which is preliminary data.</text>
</comment>
<dbReference type="Proteomes" id="UP001157946">
    <property type="component" value="Unassembled WGS sequence"/>
</dbReference>
<proteinExistence type="predicted"/>
<dbReference type="Gene3D" id="1.25.10.10">
    <property type="entry name" value="Leucine-rich Repeat Variant"/>
    <property type="match status" value="1"/>
</dbReference>
<evidence type="ECO:0000313" key="1">
    <source>
        <dbReference type="EMBL" id="SMP29467.1"/>
    </source>
</evidence>
<accession>A0AA45WR85</accession>
<reference evidence="1" key="1">
    <citation type="submission" date="2017-05" db="EMBL/GenBank/DDBJ databases">
        <authorList>
            <person name="Varghese N."/>
            <person name="Submissions S."/>
        </authorList>
    </citation>
    <scope>NUCLEOTIDE SEQUENCE</scope>
    <source>
        <strain evidence="1">DSM 45262</strain>
    </source>
</reference>
<dbReference type="AlphaFoldDB" id="A0AA45WR85"/>
<dbReference type="InterPro" id="IPR011989">
    <property type="entry name" value="ARM-like"/>
</dbReference>
<dbReference type="RefSeq" id="WP_284724526.1">
    <property type="nucleotide sequence ID" value="NZ_FXTU01000006.1"/>
</dbReference>
<dbReference type="EMBL" id="FXTU01000006">
    <property type="protein sequence ID" value="SMP29467.1"/>
    <property type="molecule type" value="Genomic_DNA"/>
</dbReference>
<dbReference type="InterPro" id="IPR016024">
    <property type="entry name" value="ARM-type_fold"/>
</dbReference>
<dbReference type="SUPFAM" id="SSF48371">
    <property type="entry name" value="ARM repeat"/>
    <property type="match status" value="1"/>
</dbReference>